<accession>A0A672UCC6</accession>
<protein>
    <recommendedName>
        <fullName evidence="3">C-type lectin domain-containing protein</fullName>
    </recommendedName>
</protein>
<dbReference type="Gene3D" id="3.10.100.10">
    <property type="entry name" value="Mannose-Binding Protein A, subunit A"/>
    <property type="match status" value="1"/>
</dbReference>
<dbReference type="InParanoid" id="A0A672UCC6"/>
<evidence type="ECO:0008006" key="3">
    <source>
        <dbReference type="Google" id="ProtNLM"/>
    </source>
</evidence>
<dbReference type="Proteomes" id="UP000472266">
    <property type="component" value="Chromosome 4"/>
</dbReference>
<dbReference type="SUPFAM" id="SSF56436">
    <property type="entry name" value="C-type lectin-like"/>
    <property type="match status" value="1"/>
</dbReference>
<dbReference type="PANTHER" id="PTHR45710:SF35">
    <property type="entry name" value="C-TYPE LECTIN DOMAIN FAMILY 2 MEMBER D"/>
    <property type="match status" value="1"/>
</dbReference>
<dbReference type="InterPro" id="IPR016186">
    <property type="entry name" value="C-type_lectin-like/link_sf"/>
</dbReference>
<sequence length="79" mass="9139">VSCTCNVESSLTEFPRRAVKPEACHHRKCPPEQCLSGWIGFRNKCYFISEEEKNWTSSQTFCTSHLEIYASHFGKPVRK</sequence>
<evidence type="ECO:0000313" key="1">
    <source>
        <dbReference type="Ensembl" id="ENSSHBP00005011977.1"/>
    </source>
</evidence>
<name>A0A672UCC6_STRHB</name>
<reference evidence="1" key="3">
    <citation type="submission" date="2025-09" db="UniProtKB">
        <authorList>
            <consortium name="Ensembl"/>
        </authorList>
    </citation>
    <scope>IDENTIFICATION</scope>
</reference>
<evidence type="ECO:0000313" key="2">
    <source>
        <dbReference type="Proteomes" id="UP000472266"/>
    </source>
</evidence>
<dbReference type="InterPro" id="IPR050828">
    <property type="entry name" value="C-type_lectin/matrix_domain"/>
</dbReference>
<dbReference type="GeneTree" id="ENSGT01070000256551"/>
<dbReference type="InterPro" id="IPR016187">
    <property type="entry name" value="CTDL_fold"/>
</dbReference>
<reference evidence="1 2" key="1">
    <citation type="submission" date="2019-11" db="EMBL/GenBank/DDBJ databases">
        <title>Strigops habroptila (kakapo) genome, bStrHab1, primary haplotype, v2.</title>
        <authorList>
            <person name="Jarvis E.D."/>
            <person name="Howard J."/>
            <person name="Rhie A."/>
            <person name="Phillippy A."/>
            <person name="Korlach J."/>
            <person name="Digby A."/>
            <person name="Iorns D."/>
            <person name="Eason D."/>
            <person name="Robertson B."/>
            <person name="Raemaekers T."/>
            <person name="Howe K."/>
            <person name="Lewin H."/>
            <person name="Damas J."/>
            <person name="Hastie A."/>
            <person name="Tracey A."/>
            <person name="Chow W."/>
            <person name="Fedrigo O."/>
        </authorList>
    </citation>
    <scope>NUCLEOTIDE SEQUENCE [LARGE SCALE GENOMIC DNA]</scope>
</reference>
<dbReference type="AlphaFoldDB" id="A0A672UCC6"/>
<dbReference type="Ensembl" id="ENSSHBT00005014425.1">
    <property type="protein sequence ID" value="ENSSHBP00005011977.1"/>
    <property type="gene ID" value="ENSSHBG00005010474.1"/>
</dbReference>
<keyword evidence="2" id="KW-1185">Reference proteome</keyword>
<organism evidence="1 2">
    <name type="scientific">Strigops habroptila</name>
    <name type="common">Kakapo</name>
    <dbReference type="NCBI Taxonomy" id="2489341"/>
    <lineage>
        <taxon>Eukaryota</taxon>
        <taxon>Metazoa</taxon>
        <taxon>Chordata</taxon>
        <taxon>Craniata</taxon>
        <taxon>Vertebrata</taxon>
        <taxon>Euteleostomi</taxon>
        <taxon>Archelosauria</taxon>
        <taxon>Archosauria</taxon>
        <taxon>Dinosauria</taxon>
        <taxon>Saurischia</taxon>
        <taxon>Theropoda</taxon>
        <taxon>Coelurosauria</taxon>
        <taxon>Aves</taxon>
        <taxon>Neognathae</taxon>
        <taxon>Neoaves</taxon>
        <taxon>Telluraves</taxon>
        <taxon>Australaves</taxon>
        <taxon>Psittaciformes</taxon>
        <taxon>Psittacidae</taxon>
        <taxon>Strigops</taxon>
    </lineage>
</organism>
<reference evidence="1" key="2">
    <citation type="submission" date="2025-08" db="UniProtKB">
        <authorList>
            <consortium name="Ensembl"/>
        </authorList>
    </citation>
    <scope>IDENTIFICATION</scope>
</reference>
<proteinExistence type="predicted"/>
<dbReference type="PANTHER" id="PTHR45710">
    <property type="entry name" value="C-TYPE LECTIN DOMAIN-CONTAINING PROTEIN 180"/>
    <property type="match status" value="1"/>
</dbReference>